<comment type="caution">
    <text evidence="2">The sequence shown here is derived from an EMBL/GenBank/DDBJ whole genome shotgun (WGS) entry which is preliminary data.</text>
</comment>
<reference evidence="3" key="1">
    <citation type="journal article" date="2019" name="Int. J. Syst. Evol. Microbiol.">
        <title>The Global Catalogue of Microorganisms (GCM) 10K type strain sequencing project: providing services to taxonomists for standard genome sequencing and annotation.</title>
        <authorList>
            <consortium name="The Broad Institute Genomics Platform"/>
            <consortium name="The Broad Institute Genome Sequencing Center for Infectious Disease"/>
            <person name="Wu L."/>
            <person name="Ma J."/>
        </authorList>
    </citation>
    <scope>NUCLEOTIDE SEQUENCE [LARGE SCALE GENOMIC DNA]</scope>
    <source>
        <strain evidence="3">CGMCC 4.1641</strain>
    </source>
</reference>
<keyword evidence="3" id="KW-1185">Reference proteome</keyword>
<accession>A0ABV9ZPX8</accession>
<evidence type="ECO:0000313" key="2">
    <source>
        <dbReference type="EMBL" id="MFC5143498.1"/>
    </source>
</evidence>
<sequence length="108" mass="11626">MDDSTTARRVIDEDEYQDAAKIVREVADRYGTSLTPAATDDIVTALLTSAGLLTPPPAPEPGTCTALLPDDEGIWVQCERDPGHADTSHHDGEFGWTDEHPEAVPPQS</sequence>
<evidence type="ECO:0000256" key="1">
    <source>
        <dbReference type="SAM" id="MobiDB-lite"/>
    </source>
</evidence>
<organism evidence="2 3">
    <name type="scientific">Streptomyces aureoversilis</name>
    <dbReference type="NCBI Taxonomy" id="67277"/>
    <lineage>
        <taxon>Bacteria</taxon>
        <taxon>Bacillati</taxon>
        <taxon>Actinomycetota</taxon>
        <taxon>Actinomycetes</taxon>
        <taxon>Kitasatosporales</taxon>
        <taxon>Streptomycetaceae</taxon>
        <taxon>Streptomyces</taxon>
    </lineage>
</organism>
<feature type="region of interest" description="Disordered" evidence="1">
    <location>
        <begin position="80"/>
        <end position="108"/>
    </location>
</feature>
<feature type="compositionally biased region" description="Basic and acidic residues" evidence="1">
    <location>
        <begin position="80"/>
        <end position="102"/>
    </location>
</feature>
<protein>
    <submittedName>
        <fullName evidence="2">Uncharacterized protein</fullName>
    </submittedName>
</protein>
<gene>
    <name evidence="2" type="ORF">ACFPP6_02135</name>
</gene>
<evidence type="ECO:0000313" key="3">
    <source>
        <dbReference type="Proteomes" id="UP001596222"/>
    </source>
</evidence>
<dbReference type="EMBL" id="JBHSKJ010000001">
    <property type="protein sequence ID" value="MFC5143498.1"/>
    <property type="molecule type" value="Genomic_DNA"/>
</dbReference>
<name>A0ABV9ZPX8_9ACTN</name>
<dbReference type="Proteomes" id="UP001596222">
    <property type="component" value="Unassembled WGS sequence"/>
</dbReference>
<dbReference type="RefSeq" id="WP_382036395.1">
    <property type="nucleotide sequence ID" value="NZ_JBHSKJ010000001.1"/>
</dbReference>
<proteinExistence type="predicted"/>